<gene>
    <name evidence="4" type="ORF">HY3_14040</name>
</gene>
<accession>A0A062TX92</accession>
<keyword evidence="5" id="KW-1185">Reference proteome</keyword>
<comment type="cofactor">
    <cofactor evidence="1">
        <name>pyridoxal 5'-phosphate</name>
        <dbReference type="ChEBI" id="CHEBI:597326"/>
    </cofactor>
</comment>
<feature type="domain" description="Tryptophan synthase beta chain-like PALP" evidence="3">
    <location>
        <begin position="14"/>
        <end position="292"/>
    </location>
</feature>
<keyword evidence="2" id="KW-0663">Pyridoxal phosphate</keyword>
<evidence type="ECO:0000313" key="4">
    <source>
        <dbReference type="EMBL" id="RAN32849.1"/>
    </source>
</evidence>
<evidence type="ECO:0000256" key="2">
    <source>
        <dbReference type="ARBA" id="ARBA00022898"/>
    </source>
</evidence>
<evidence type="ECO:0000259" key="3">
    <source>
        <dbReference type="Pfam" id="PF00291"/>
    </source>
</evidence>
<dbReference type="InterPro" id="IPR036052">
    <property type="entry name" value="TrpB-like_PALP_sf"/>
</dbReference>
<dbReference type="InterPro" id="IPR001926">
    <property type="entry name" value="TrpB-like_PALP"/>
</dbReference>
<protein>
    <recommendedName>
        <fullName evidence="3">Tryptophan synthase beta chain-like PALP domain-containing protein</fullName>
    </recommendedName>
</protein>
<dbReference type="Gene3D" id="3.40.50.1100">
    <property type="match status" value="2"/>
</dbReference>
<dbReference type="STRING" id="1280941.HY2_07850"/>
<dbReference type="RefSeq" id="WP_034824219.1">
    <property type="nucleotide sequence ID" value="NZ_AWFA01000004.1"/>
</dbReference>
<dbReference type="EMBL" id="AWFB01000026">
    <property type="protein sequence ID" value="RAN32849.1"/>
    <property type="molecule type" value="Genomic_DNA"/>
</dbReference>
<comment type="caution">
    <text evidence="4">The sequence shown here is derived from an EMBL/GenBank/DDBJ whole genome shotgun (WGS) entry which is preliminary data.</text>
</comment>
<dbReference type="eggNOG" id="COG0031">
    <property type="taxonomic scope" value="Bacteria"/>
</dbReference>
<name>A0A062TX92_9PROT</name>
<dbReference type="InterPro" id="IPR050214">
    <property type="entry name" value="Cys_Synth/Cystath_Beta-Synth"/>
</dbReference>
<evidence type="ECO:0000313" key="5">
    <source>
        <dbReference type="Proteomes" id="UP000249123"/>
    </source>
</evidence>
<dbReference type="SUPFAM" id="SSF53686">
    <property type="entry name" value="Tryptophan synthase beta subunit-like PLP-dependent enzymes"/>
    <property type="match status" value="1"/>
</dbReference>
<dbReference type="PANTHER" id="PTHR10314">
    <property type="entry name" value="CYSTATHIONINE BETA-SYNTHASE"/>
    <property type="match status" value="1"/>
</dbReference>
<reference evidence="4 5" key="1">
    <citation type="submission" date="2013-04" db="EMBL/GenBank/DDBJ databases">
        <title>Hyphomonas sp. T24B3 Genome Sequencing.</title>
        <authorList>
            <person name="Lai Q."/>
            <person name="Shao Z."/>
        </authorList>
    </citation>
    <scope>NUCLEOTIDE SEQUENCE [LARGE SCALE GENOMIC DNA]</scope>
    <source>
        <strain evidence="4 5">T24B3</strain>
    </source>
</reference>
<proteinExistence type="predicted"/>
<dbReference type="GO" id="GO:1901605">
    <property type="term" value="P:alpha-amino acid metabolic process"/>
    <property type="evidence" value="ECO:0007669"/>
    <property type="project" value="UniProtKB-ARBA"/>
</dbReference>
<sequence length="341" mass="36851">MPFNSAPNECPFKIGHTPLTRFSIQIGDHQHELLIKEERLNEFGSIKDRVAWYILSRTIEAQGPVTAVVDASSGNYGNALACICERQGIEATIVSSPSISAYNAEGIRKAGARLVIAEAQPGESSNAARMRVAGEIAKAEGMVFLDQYANFLNPASHQNWTAPEVFAQGPFDACFATSSSGGTARGFTDYLRAHQDKTPLFLVEPQGSCAFVAPDDSDGEKLKIPGYGSQRRSTFAEITPPPAMLRVQEPAVLAAFALLHEHKLAEVGLSSVGVMLGAMQWLSEQDGPRSAVCICADGDERYVDEFEGRYLPSVDRADYDAAYAELSPIIASMKQVMRANA</sequence>
<organism evidence="4 5">
    <name type="scientific">Hyphomonas pacifica</name>
    <dbReference type="NCBI Taxonomy" id="1280941"/>
    <lineage>
        <taxon>Bacteria</taxon>
        <taxon>Pseudomonadati</taxon>
        <taxon>Pseudomonadota</taxon>
        <taxon>Alphaproteobacteria</taxon>
        <taxon>Hyphomonadales</taxon>
        <taxon>Hyphomonadaceae</taxon>
        <taxon>Hyphomonas</taxon>
    </lineage>
</organism>
<evidence type="ECO:0000256" key="1">
    <source>
        <dbReference type="ARBA" id="ARBA00001933"/>
    </source>
</evidence>
<dbReference type="Proteomes" id="UP000249123">
    <property type="component" value="Unassembled WGS sequence"/>
</dbReference>
<dbReference type="AlphaFoldDB" id="A0A062TX92"/>
<dbReference type="Pfam" id="PF00291">
    <property type="entry name" value="PALP"/>
    <property type="match status" value="1"/>
</dbReference>